<dbReference type="AlphaFoldDB" id="A0A2S1YQD3"/>
<dbReference type="InterPro" id="IPR036866">
    <property type="entry name" value="RibonucZ/Hydroxyglut_hydro"/>
</dbReference>
<dbReference type="GO" id="GO:0016787">
    <property type="term" value="F:hydrolase activity"/>
    <property type="evidence" value="ECO:0007669"/>
    <property type="project" value="UniProtKB-KW"/>
</dbReference>
<evidence type="ECO:0000313" key="2">
    <source>
        <dbReference type="Proteomes" id="UP000245250"/>
    </source>
</evidence>
<organism evidence="1 2">
    <name type="scientific">Flavobacterium crocinum</name>
    <dbReference type="NCBI Taxonomy" id="2183896"/>
    <lineage>
        <taxon>Bacteria</taxon>
        <taxon>Pseudomonadati</taxon>
        <taxon>Bacteroidota</taxon>
        <taxon>Flavobacteriia</taxon>
        <taxon>Flavobacteriales</taxon>
        <taxon>Flavobacteriaceae</taxon>
        <taxon>Flavobacterium</taxon>
    </lineage>
</organism>
<gene>
    <name evidence="1" type="ORF">HYN56_19470</name>
</gene>
<proteinExistence type="predicted"/>
<keyword evidence="2" id="KW-1185">Reference proteome</keyword>
<accession>A0A2S1YQD3</accession>
<name>A0A2S1YQD3_9FLAO</name>
<dbReference type="KEGG" id="fcr:HYN56_19470"/>
<dbReference type="EMBL" id="CP029255">
    <property type="protein sequence ID" value="AWK06285.1"/>
    <property type="molecule type" value="Genomic_DNA"/>
</dbReference>
<keyword evidence="1" id="KW-0378">Hydrolase</keyword>
<dbReference type="Proteomes" id="UP000245250">
    <property type="component" value="Chromosome"/>
</dbReference>
<evidence type="ECO:0000313" key="1">
    <source>
        <dbReference type="EMBL" id="AWK06285.1"/>
    </source>
</evidence>
<protein>
    <submittedName>
        <fullName evidence="1">MBL fold metallo-hydrolase</fullName>
    </submittedName>
</protein>
<dbReference type="Gene3D" id="3.60.15.10">
    <property type="entry name" value="Ribonuclease Z/Hydroxyacylglutathione hydrolase-like"/>
    <property type="match status" value="1"/>
</dbReference>
<sequence>MVKIIKNDLIMEIKVHNLQNGQVRVEGFLPSNENNNFYTFSYTGITKQVKCKVWLPVSSYLIEHPKGLVLIDQMCHADMYQIKRDKKELSFFQNLINKPFIELEDIINEKLAKVGYKSNDIDYLIPSDIPSNYSRKLNYLKSAKKVMISDLQWNTEIQKKSMELLSDNWNDLNLQKFNFSKTGIGPQGLSYDLFGDKSVVLVSTPEYSSGAVTTIIKNNNDC</sequence>
<reference evidence="1 2" key="1">
    <citation type="submission" date="2018-05" db="EMBL/GenBank/DDBJ databases">
        <title>Genome sequencing of Flavobacterium sp. HYN0056.</title>
        <authorList>
            <person name="Yi H."/>
            <person name="Baek C."/>
        </authorList>
    </citation>
    <scope>NUCLEOTIDE SEQUENCE [LARGE SCALE GENOMIC DNA]</scope>
    <source>
        <strain evidence="1 2">HYN0056</strain>
    </source>
</reference>
<dbReference type="SUPFAM" id="SSF56281">
    <property type="entry name" value="Metallo-hydrolase/oxidoreductase"/>
    <property type="match status" value="1"/>
</dbReference>